<dbReference type="GO" id="GO:1990281">
    <property type="term" value="C:efflux pump complex"/>
    <property type="evidence" value="ECO:0007669"/>
    <property type="project" value="TreeGrafter"/>
</dbReference>
<dbReference type="GO" id="GO:0009279">
    <property type="term" value="C:cell outer membrane"/>
    <property type="evidence" value="ECO:0007669"/>
    <property type="project" value="UniProtKB-SubCell"/>
</dbReference>
<dbReference type="GO" id="GO:0015562">
    <property type="term" value="F:efflux transmembrane transporter activity"/>
    <property type="evidence" value="ECO:0007669"/>
    <property type="project" value="InterPro"/>
</dbReference>
<keyword evidence="5" id="KW-0998">Cell outer membrane</keyword>
<feature type="region of interest" description="Disordered" evidence="6">
    <location>
        <begin position="516"/>
        <end position="547"/>
    </location>
</feature>
<dbReference type="Gene3D" id="1.20.1600.10">
    <property type="entry name" value="Outer membrane efflux proteins (OEP)"/>
    <property type="match status" value="1"/>
</dbReference>
<evidence type="ECO:0000256" key="3">
    <source>
        <dbReference type="ARBA" id="ARBA00022692"/>
    </source>
</evidence>
<keyword evidence="9" id="KW-1185">Reference proteome</keyword>
<feature type="signal peptide" evidence="7">
    <location>
        <begin position="1"/>
        <end position="20"/>
    </location>
</feature>
<dbReference type="PANTHER" id="PTHR30026">
    <property type="entry name" value="OUTER MEMBRANE PROTEIN TOLC"/>
    <property type="match status" value="1"/>
</dbReference>
<dbReference type="GO" id="GO:0015288">
    <property type="term" value="F:porin activity"/>
    <property type="evidence" value="ECO:0007669"/>
    <property type="project" value="TreeGrafter"/>
</dbReference>
<sequence length="547" mass="57419" precursor="true">MKSNSIARIAILGLPLALGAADPPGTTPATPLPARASIAAVSGNLPNALPVAAPRPMTTAEATPALSGVGMPLIPEQVIRPIDLPCALRLAGANDLDIAIAREGVAQAMAELQQARVMWLPSLYLGPNWIRHDGQAQTVQGPVQSISKSSLFLGATAAAGSSVSGPVPAGGPAQVSGLTSILRFSDAIFEPLAARQVAAARRAAIDRATNDALLGVAEAYMDLQLAAGTLAIAREAAANAETLAKLTSSYARTGAGLDADYRRAVTERDRQRKNVEAAVGDLEAASAELVRRTRLDPRLVVAPVEPPESVLRMVPQGFSLDELITTGLRNRPELAEAQALVQATLVRLKQAKLRPYIPSLAFRYSGGGFGGGTNSFFGDFASRSDADVNLYWEIQNLGFADKAIARQRAAQSRTACLEKLKVQDRVAAEVVQAVKGRIAASRRMQEAARAVPEALESLDLNLTNIRRGAGLPGATRPIEVLQPIQALALARTDYLAAVLAYNRSEFRLTRAVGRPPGVQAAPVAAGPPPARVAAGPDPSVDVRERPR</sequence>
<dbReference type="Proteomes" id="UP000324233">
    <property type="component" value="Chromosome"/>
</dbReference>
<keyword evidence="7" id="KW-0732">Signal</keyword>
<evidence type="ECO:0000313" key="9">
    <source>
        <dbReference type="Proteomes" id="UP000324233"/>
    </source>
</evidence>
<proteinExistence type="predicted"/>
<dbReference type="KEGG" id="agv:OJF2_19070"/>
<keyword evidence="4" id="KW-0472">Membrane</keyword>
<keyword evidence="2" id="KW-1134">Transmembrane beta strand</keyword>
<comment type="subcellular location">
    <subcellularLocation>
        <location evidence="1">Cell outer membrane</location>
    </subcellularLocation>
</comment>
<feature type="chain" id="PRO_5023114578" evidence="7">
    <location>
        <begin position="21"/>
        <end position="547"/>
    </location>
</feature>
<dbReference type="InterPro" id="IPR051906">
    <property type="entry name" value="TolC-like"/>
</dbReference>
<name>A0A5B9VYF8_9BACT</name>
<evidence type="ECO:0000256" key="6">
    <source>
        <dbReference type="SAM" id="MobiDB-lite"/>
    </source>
</evidence>
<dbReference type="AlphaFoldDB" id="A0A5B9VYF8"/>
<reference evidence="8 9" key="1">
    <citation type="submission" date="2019-08" db="EMBL/GenBank/DDBJ databases">
        <title>Deep-cultivation of Planctomycetes and their phenomic and genomic characterization uncovers novel biology.</title>
        <authorList>
            <person name="Wiegand S."/>
            <person name="Jogler M."/>
            <person name="Boedeker C."/>
            <person name="Pinto D."/>
            <person name="Vollmers J."/>
            <person name="Rivas-Marin E."/>
            <person name="Kohn T."/>
            <person name="Peeters S.H."/>
            <person name="Heuer A."/>
            <person name="Rast P."/>
            <person name="Oberbeckmann S."/>
            <person name="Bunk B."/>
            <person name="Jeske O."/>
            <person name="Meyerdierks A."/>
            <person name="Storesund J.E."/>
            <person name="Kallscheuer N."/>
            <person name="Luecker S."/>
            <person name="Lage O.M."/>
            <person name="Pohl T."/>
            <person name="Merkel B.J."/>
            <person name="Hornburger P."/>
            <person name="Mueller R.-W."/>
            <person name="Bruemmer F."/>
            <person name="Labrenz M."/>
            <person name="Spormann A.M."/>
            <person name="Op den Camp H."/>
            <person name="Overmann J."/>
            <person name="Amann R."/>
            <person name="Jetten M.S.M."/>
            <person name="Mascher T."/>
            <person name="Medema M.H."/>
            <person name="Devos D.P."/>
            <person name="Kaster A.-K."/>
            <person name="Ovreas L."/>
            <person name="Rohde M."/>
            <person name="Galperin M.Y."/>
            <person name="Jogler C."/>
        </authorList>
    </citation>
    <scope>NUCLEOTIDE SEQUENCE [LARGE SCALE GENOMIC DNA]</scope>
    <source>
        <strain evidence="8 9">OJF2</strain>
    </source>
</reference>
<evidence type="ECO:0000256" key="4">
    <source>
        <dbReference type="ARBA" id="ARBA00023136"/>
    </source>
</evidence>
<dbReference type="SUPFAM" id="SSF56954">
    <property type="entry name" value="Outer membrane efflux proteins (OEP)"/>
    <property type="match status" value="1"/>
</dbReference>
<dbReference type="OrthoDB" id="266724at2"/>
<dbReference type="RefSeq" id="WP_148593254.1">
    <property type="nucleotide sequence ID" value="NZ_CP042997.1"/>
</dbReference>
<evidence type="ECO:0000256" key="2">
    <source>
        <dbReference type="ARBA" id="ARBA00022452"/>
    </source>
</evidence>
<keyword evidence="3" id="KW-0812">Transmembrane</keyword>
<dbReference type="PANTHER" id="PTHR30026:SF20">
    <property type="entry name" value="OUTER MEMBRANE PROTEIN TOLC"/>
    <property type="match status" value="1"/>
</dbReference>
<evidence type="ECO:0000313" key="8">
    <source>
        <dbReference type="EMBL" id="QEH33406.1"/>
    </source>
</evidence>
<evidence type="ECO:0000256" key="1">
    <source>
        <dbReference type="ARBA" id="ARBA00004442"/>
    </source>
</evidence>
<accession>A0A5B9VYF8</accession>
<protein>
    <submittedName>
        <fullName evidence="8">Outer membrane efflux protein</fullName>
    </submittedName>
</protein>
<evidence type="ECO:0000256" key="7">
    <source>
        <dbReference type="SAM" id="SignalP"/>
    </source>
</evidence>
<gene>
    <name evidence="8" type="ORF">OJF2_19070</name>
</gene>
<dbReference type="EMBL" id="CP042997">
    <property type="protein sequence ID" value="QEH33406.1"/>
    <property type="molecule type" value="Genomic_DNA"/>
</dbReference>
<organism evidence="8 9">
    <name type="scientific">Aquisphaera giovannonii</name>
    <dbReference type="NCBI Taxonomy" id="406548"/>
    <lineage>
        <taxon>Bacteria</taxon>
        <taxon>Pseudomonadati</taxon>
        <taxon>Planctomycetota</taxon>
        <taxon>Planctomycetia</taxon>
        <taxon>Isosphaerales</taxon>
        <taxon>Isosphaeraceae</taxon>
        <taxon>Aquisphaera</taxon>
    </lineage>
</organism>
<evidence type="ECO:0000256" key="5">
    <source>
        <dbReference type="ARBA" id="ARBA00023237"/>
    </source>
</evidence>